<dbReference type="EMBL" id="JAJEPW010000002">
    <property type="protein sequence ID" value="MCC2128206.1"/>
    <property type="molecule type" value="Genomic_DNA"/>
</dbReference>
<accession>A0AAE3A922</accession>
<proteinExistence type="predicted"/>
<dbReference type="AlphaFoldDB" id="A0AAE3A922"/>
<sequence>MKELLSYLFPFFVVCLILFVVTRIWVALVDTVIGWGKRLLHPEGGNKVSVKWHIARPAIPAEETEQMSECKEKSDAQSWSNGKDRED</sequence>
<dbReference type="RefSeq" id="WP_302927621.1">
    <property type="nucleotide sequence ID" value="NZ_JAJEPW010000002.1"/>
</dbReference>
<evidence type="ECO:0000313" key="3">
    <source>
        <dbReference type="EMBL" id="MCC2128206.1"/>
    </source>
</evidence>
<evidence type="ECO:0000256" key="1">
    <source>
        <dbReference type="SAM" id="MobiDB-lite"/>
    </source>
</evidence>
<keyword evidence="2" id="KW-0472">Membrane</keyword>
<comment type="caution">
    <text evidence="3">The sequence shown here is derived from an EMBL/GenBank/DDBJ whole genome shotgun (WGS) entry which is preliminary data.</text>
</comment>
<keyword evidence="4" id="KW-1185">Reference proteome</keyword>
<name>A0AAE3A922_9FIRM</name>
<protein>
    <submittedName>
        <fullName evidence="3">Uncharacterized protein</fullName>
    </submittedName>
</protein>
<dbReference type="Proteomes" id="UP001199319">
    <property type="component" value="Unassembled WGS sequence"/>
</dbReference>
<organism evidence="3 4">
    <name type="scientific">Brotocaccenecus cirricatena</name>
    <dbReference type="NCBI Taxonomy" id="3064195"/>
    <lineage>
        <taxon>Bacteria</taxon>
        <taxon>Bacillati</taxon>
        <taxon>Bacillota</taxon>
        <taxon>Clostridia</taxon>
        <taxon>Eubacteriales</taxon>
        <taxon>Oscillospiraceae</taxon>
        <taxon>Brotocaccenecus</taxon>
    </lineage>
</organism>
<keyword evidence="2" id="KW-0812">Transmembrane</keyword>
<evidence type="ECO:0000256" key="2">
    <source>
        <dbReference type="SAM" id="Phobius"/>
    </source>
</evidence>
<feature type="region of interest" description="Disordered" evidence="1">
    <location>
        <begin position="60"/>
        <end position="87"/>
    </location>
</feature>
<feature type="transmembrane region" description="Helical" evidence="2">
    <location>
        <begin position="6"/>
        <end position="28"/>
    </location>
</feature>
<keyword evidence="2" id="KW-1133">Transmembrane helix</keyword>
<evidence type="ECO:0000313" key="4">
    <source>
        <dbReference type="Proteomes" id="UP001199319"/>
    </source>
</evidence>
<gene>
    <name evidence="3" type="ORF">LKD37_01510</name>
</gene>
<reference evidence="3" key="1">
    <citation type="submission" date="2021-10" db="EMBL/GenBank/DDBJ databases">
        <title>Anaerobic single-cell dispensing facilitates the cultivation of human gut bacteria.</title>
        <authorList>
            <person name="Afrizal A."/>
        </authorList>
    </citation>
    <scope>NUCLEOTIDE SEQUENCE</scope>
    <source>
        <strain evidence="3">CLA-AA-H272</strain>
    </source>
</reference>